<protein>
    <recommendedName>
        <fullName evidence="3">Nicastrin</fullName>
    </recommendedName>
</protein>
<dbReference type="AlphaFoldDB" id="A0A367KPF3"/>
<keyword evidence="5 11" id="KW-0732">Signal</keyword>
<feature type="chain" id="PRO_5016801283" description="Nicastrin" evidence="11">
    <location>
        <begin position="18"/>
        <end position="630"/>
    </location>
</feature>
<keyword evidence="7 10" id="KW-1133">Transmembrane helix</keyword>
<keyword evidence="4 10" id="KW-0812">Transmembrane</keyword>
<comment type="subcellular location">
    <subcellularLocation>
        <location evidence="1">Membrane</location>
        <topology evidence="1">Single-pass type I membrane protein</topology>
    </subcellularLocation>
</comment>
<keyword evidence="6" id="KW-0914">Notch signaling pathway</keyword>
<gene>
    <name evidence="13" type="ORF">CU098_011379</name>
</gene>
<organism evidence="13 14">
    <name type="scientific">Rhizopus stolonifer</name>
    <name type="common">Rhizopus nigricans</name>
    <dbReference type="NCBI Taxonomy" id="4846"/>
    <lineage>
        <taxon>Eukaryota</taxon>
        <taxon>Fungi</taxon>
        <taxon>Fungi incertae sedis</taxon>
        <taxon>Mucoromycota</taxon>
        <taxon>Mucoromycotina</taxon>
        <taxon>Mucoromycetes</taxon>
        <taxon>Mucorales</taxon>
        <taxon>Mucorineae</taxon>
        <taxon>Rhizopodaceae</taxon>
        <taxon>Rhizopus</taxon>
    </lineage>
</organism>
<evidence type="ECO:0000256" key="9">
    <source>
        <dbReference type="ARBA" id="ARBA00023180"/>
    </source>
</evidence>
<evidence type="ECO:0000256" key="11">
    <source>
        <dbReference type="SAM" id="SignalP"/>
    </source>
</evidence>
<sequence length="630" mass="69887">MQLLYLLLLFLSILVQADDIATTLYPYIYTNLNNWPCVRLLNASGTIGCQALHKKSGILFETTTQQAIDDFVNQAPSGDDYAIVIPYPLLSKVNIESLSSTAQVSGLIALLLPNQTSFSPDSTCPQCSSGSYQWNPEAQDLIDQTFDFPIFAIRPEDDISQQAYEHIENSLAYNRERQFIHYPLKAMDFDLLMWAAVNSETCLRRDIKADDNKPIIVVSANLDSRSLFHDLTVGASEHVSGLVTVLAIAEALSRAPVALDTLPKHILFTLFAAEPWGFAGSQRFVNDISSPFVCTNATRAYTCPYSNTPCTFPCVRNLHFTNININQIQSIFEFQSVSGINSNYTGGYYVHANSDQSSSLVEALDAYDNIKPASSDGIKRPLPPSSAMSFLQKRSDIQAAVITDYQSQLGSLYHSDLDDTLDIEQATHAICGLVNSTANVIYAEASNTTATLTADCTLISSILDCLISNFSCAFMQDYFNVTNVSRIPHYVSVLSFENPQVQLIAKFAFSYLSGIHGKKSMNNTLCKTIRDCDSSQVCIKQQCVASLTTYHEAYGTGLQYEESTGQVKVIDTTKATWTESTWDNPSMRIFLTTSHTHQIVEFVIGLLWLITSFISVFFVKKYLVKTLKTE</sequence>
<dbReference type="SUPFAM" id="SSF53187">
    <property type="entry name" value="Zn-dependent exopeptidases"/>
    <property type="match status" value="1"/>
</dbReference>
<dbReference type="GO" id="GO:0016485">
    <property type="term" value="P:protein processing"/>
    <property type="evidence" value="ECO:0007669"/>
    <property type="project" value="InterPro"/>
</dbReference>
<evidence type="ECO:0000256" key="5">
    <source>
        <dbReference type="ARBA" id="ARBA00022729"/>
    </source>
</evidence>
<evidence type="ECO:0000256" key="3">
    <source>
        <dbReference type="ARBA" id="ARBA00015303"/>
    </source>
</evidence>
<evidence type="ECO:0000256" key="6">
    <source>
        <dbReference type="ARBA" id="ARBA00022976"/>
    </source>
</evidence>
<evidence type="ECO:0000256" key="4">
    <source>
        <dbReference type="ARBA" id="ARBA00022692"/>
    </source>
</evidence>
<comment type="caution">
    <text evidence="13">The sequence shown here is derived from an EMBL/GenBank/DDBJ whole genome shotgun (WGS) entry which is preliminary data.</text>
</comment>
<keyword evidence="8 10" id="KW-0472">Membrane</keyword>
<reference evidence="13 14" key="1">
    <citation type="journal article" date="2018" name="G3 (Bethesda)">
        <title>Phylogenetic and Phylogenomic Definition of Rhizopus Species.</title>
        <authorList>
            <person name="Gryganskyi A.P."/>
            <person name="Golan J."/>
            <person name="Dolatabadi S."/>
            <person name="Mondo S."/>
            <person name="Robb S."/>
            <person name="Idnurm A."/>
            <person name="Muszewska A."/>
            <person name="Steczkiewicz K."/>
            <person name="Masonjones S."/>
            <person name="Liao H.L."/>
            <person name="Gajdeczka M.T."/>
            <person name="Anike F."/>
            <person name="Vuek A."/>
            <person name="Anishchenko I.M."/>
            <person name="Voigt K."/>
            <person name="de Hoog G.S."/>
            <person name="Smith M.E."/>
            <person name="Heitman J."/>
            <person name="Vilgalys R."/>
            <person name="Stajich J.E."/>
        </authorList>
    </citation>
    <scope>NUCLEOTIDE SEQUENCE [LARGE SCALE GENOMIC DNA]</scope>
    <source>
        <strain evidence="13 14">LSU 92-RS-03</strain>
    </source>
</reference>
<dbReference type="OrthoDB" id="10265862at2759"/>
<keyword evidence="14" id="KW-1185">Reference proteome</keyword>
<evidence type="ECO:0000259" key="12">
    <source>
        <dbReference type="Pfam" id="PF18266"/>
    </source>
</evidence>
<evidence type="ECO:0000313" key="13">
    <source>
        <dbReference type="EMBL" id="RCI04076.1"/>
    </source>
</evidence>
<evidence type="ECO:0000256" key="8">
    <source>
        <dbReference type="ARBA" id="ARBA00023136"/>
    </source>
</evidence>
<proteinExistence type="inferred from homology"/>
<dbReference type="GO" id="GO:0005886">
    <property type="term" value="C:plasma membrane"/>
    <property type="evidence" value="ECO:0007669"/>
    <property type="project" value="TreeGrafter"/>
</dbReference>
<evidence type="ECO:0000256" key="7">
    <source>
        <dbReference type="ARBA" id="ARBA00022989"/>
    </source>
</evidence>
<evidence type="ECO:0000256" key="2">
    <source>
        <dbReference type="ARBA" id="ARBA00007717"/>
    </source>
</evidence>
<keyword evidence="9" id="KW-0325">Glycoprotein</keyword>
<comment type="similarity">
    <text evidence="2">Belongs to the nicastrin family.</text>
</comment>
<dbReference type="PANTHER" id="PTHR21092">
    <property type="entry name" value="NICASTRIN"/>
    <property type="match status" value="1"/>
</dbReference>
<dbReference type="InterPro" id="IPR008710">
    <property type="entry name" value="Nicastrin"/>
</dbReference>
<accession>A0A367KPF3</accession>
<dbReference type="PANTHER" id="PTHR21092:SF0">
    <property type="entry name" value="NICASTRIN"/>
    <property type="match status" value="1"/>
</dbReference>
<dbReference type="Pfam" id="PF05450">
    <property type="entry name" value="Nicastrin"/>
    <property type="match status" value="1"/>
</dbReference>
<dbReference type="Gene3D" id="3.40.630.10">
    <property type="entry name" value="Zn peptidases"/>
    <property type="match status" value="1"/>
</dbReference>
<evidence type="ECO:0000256" key="10">
    <source>
        <dbReference type="SAM" id="Phobius"/>
    </source>
</evidence>
<evidence type="ECO:0000256" key="1">
    <source>
        <dbReference type="ARBA" id="ARBA00004479"/>
    </source>
</evidence>
<dbReference type="STRING" id="4846.A0A367KPF3"/>
<dbReference type="EMBL" id="PJQM01000796">
    <property type="protein sequence ID" value="RCI04076.1"/>
    <property type="molecule type" value="Genomic_DNA"/>
</dbReference>
<feature type="signal peptide" evidence="11">
    <location>
        <begin position="1"/>
        <end position="17"/>
    </location>
</feature>
<feature type="domain" description="Nicastrin small lobe" evidence="12">
    <location>
        <begin position="36"/>
        <end position="195"/>
    </location>
</feature>
<name>A0A367KPF3_RHIST</name>
<dbReference type="Proteomes" id="UP000253551">
    <property type="component" value="Unassembled WGS sequence"/>
</dbReference>
<dbReference type="InterPro" id="IPR041084">
    <property type="entry name" value="Ncstrn_small"/>
</dbReference>
<evidence type="ECO:0000313" key="14">
    <source>
        <dbReference type="Proteomes" id="UP000253551"/>
    </source>
</evidence>
<dbReference type="Pfam" id="PF18266">
    <property type="entry name" value="Ncstrn_small"/>
    <property type="match status" value="1"/>
</dbReference>
<feature type="transmembrane region" description="Helical" evidence="10">
    <location>
        <begin position="599"/>
        <end position="619"/>
    </location>
</feature>